<dbReference type="SMART" id="SM00382">
    <property type="entry name" value="AAA"/>
    <property type="match status" value="1"/>
</dbReference>
<dbReference type="EMBL" id="JACDUS010000004">
    <property type="protein sequence ID" value="MBA2881506.1"/>
    <property type="molecule type" value="Genomic_DNA"/>
</dbReference>
<organism evidence="5 6">
    <name type="scientific">Desulfosalsimonas propionicica</name>
    <dbReference type="NCBI Taxonomy" id="332175"/>
    <lineage>
        <taxon>Bacteria</taxon>
        <taxon>Pseudomonadati</taxon>
        <taxon>Thermodesulfobacteriota</taxon>
        <taxon>Desulfobacteria</taxon>
        <taxon>Desulfobacterales</taxon>
        <taxon>Desulfosalsimonadaceae</taxon>
        <taxon>Desulfosalsimonas</taxon>
    </lineage>
</organism>
<dbReference type="GO" id="GO:0005524">
    <property type="term" value="F:ATP binding"/>
    <property type="evidence" value="ECO:0007669"/>
    <property type="project" value="UniProtKB-KW"/>
</dbReference>
<gene>
    <name evidence="5" type="ORF">HNR65_001833</name>
</gene>
<dbReference type="PIRSF" id="PIRSF003073">
    <property type="entry name" value="DNAC_TnpB_IstB"/>
    <property type="match status" value="1"/>
</dbReference>
<dbReference type="Pfam" id="PF01695">
    <property type="entry name" value="IstB_IS21"/>
    <property type="match status" value="1"/>
</dbReference>
<sequence>MNHKDTPKNPSDLDAHLQYLKLAYIARHYNDLARQASKKQWGHVDYLARLIDGETALRHDRSIQRRIRLARFPVIKTLDQFNWIWPKTINRLQVQNLFALQFIKNKSNVIFLGGVGLGKTHLATALGCAACLKGHSVLFATAIDVINTLTAAQLAGRLKHELKKYTKPELLILDDLGYLPIDKAGADLLFQVISLRYELGALVITSNRAFKDWPESFNNDATLTSAMLDRLLHHAETIVIEGKSYRMKDQIES</sequence>
<dbReference type="GO" id="GO:0006260">
    <property type="term" value="P:DNA replication"/>
    <property type="evidence" value="ECO:0007669"/>
    <property type="project" value="TreeGrafter"/>
</dbReference>
<accession>A0A7W0C983</accession>
<comment type="similarity">
    <text evidence="1">Belongs to the IS21/IS1162 putative ATP-binding protein family.</text>
</comment>
<dbReference type="InterPro" id="IPR003593">
    <property type="entry name" value="AAA+_ATPase"/>
</dbReference>
<protein>
    <submittedName>
        <fullName evidence="5">DNA replication protein DnaC</fullName>
    </submittedName>
</protein>
<dbReference type="InterPro" id="IPR002611">
    <property type="entry name" value="IstB_ATP-bd"/>
</dbReference>
<dbReference type="AlphaFoldDB" id="A0A7W0C983"/>
<evidence type="ECO:0000259" key="4">
    <source>
        <dbReference type="SMART" id="SM00382"/>
    </source>
</evidence>
<dbReference type="Proteomes" id="UP000525298">
    <property type="component" value="Unassembled WGS sequence"/>
</dbReference>
<dbReference type="PANTHER" id="PTHR30050:SF4">
    <property type="entry name" value="ATP-BINDING PROTEIN RV3427C IN INSERTION SEQUENCE-RELATED"/>
    <property type="match status" value="1"/>
</dbReference>
<feature type="domain" description="AAA+ ATPase" evidence="4">
    <location>
        <begin position="105"/>
        <end position="239"/>
    </location>
</feature>
<keyword evidence="6" id="KW-1185">Reference proteome</keyword>
<evidence type="ECO:0000313" key="6">
    <source>
        <dbReference type="Proteomes" id="UP000525298"/>
    </source>
</evidence>
<evidence type="ECO:0000313" key="5">
    <source>
        <dbReference type="EMBL" id="MBA2881506.1"/>
    </source>
</evidence>
<name>A0A7W0C983_9BACT</name>
<comment type="caution">
    <text evidence="5">The sequence shown here is derived from an EMBL/GenBank/DDBJ whole genome shotgun (WGS) entry which is preliminary data.</text>
</comment>
<dbReference type="NCBIfam" id="NF038214">
    <property type="entry name" value="IS21_help_AAA"/>
    <property type="match status" value="1"/>
</dbReference>
<dbReference type="InterPro" id="IPR028350">
    <property type="entry name" value="DNAC/IstB-like"/>
</dbReference>
<dbReference type="CDD" id="cd00009">
    <property type="entry name" value="AAA"/>
    <property type="match status" value="1"/>
</dbReference>
<evidence type="ECO:0000256" key="3">
    <source>
        <dbReference type="ARBA" id="ARBA00022840"/>
    </source>
</evidence>
<reference evidence="5 6" key="1">
    <citation type="submission" date="2020-07" db="EMBL/GenBank/DDBJ databases">
        <title>Genomic Encyclopedia of Type Strains, Phase IV (KMG-IV): sequencing the most valuable type-strain genomes for metagenomic binning, comparative biology and taxonomic classification.</title>
        <authorList>
            <person name="Goeker M."/>
        </authorList>
    </citation>
    <scope>NUCLEOTIDE SEQUENCE [LARGE SCALE GENOMIC DNA]</scope>
    <source>
        <strain evidence="5 6">DSM 17721</strain>
    </source>
</reference>
<dbReference type="Gene3D" id="3.40.50.300">
    <property type="entry name" value="P-loop containing nucleotide triphosphate hydrolases"/>
    <property type="match status" value="1"/>
</dbReference>
<dbReference type="InterPro" id="IPR027417">
    <property type="entry name" value="P-loop_NTPase"/>
</dbReference>
<evidence type="ECO:0000256" key="2">
    <source>
        <dbReference type="ARBA" id="ARBA00022741"/>
    </source>
</evidence>
<dbReference type="RefSeq" id="WP_181551157.1">
    <property type="nucleotide sequence ID" value="NZ_JACDUS010000004.1"/>
</dbReference>
<dbReference type="PANTHER" id="PTHR30050">
    <property type="entry name" value="CHROMOSOMAL REPLICATION INITIATOR PROTEIN DNAA"/>
    <property type="match status" value="1"/>
</dbReference>
<dbReference type="InterPro" id="IPR047661">
    <property type="entry name" value="IstB"/>
</dbReference>
<proteinExistence type="inferred from homology"/>
<evidence type="ECO:0000256" key="1">
    <source>
        <dbReference type="ARBA" id="ARBA00008059"/>
    </source>
</evidence>
<dbReference type="SUPFAM" id="SSF52540">
    <property type="entry name" value="P-loop containing nucleoside triphosphate hydrolases"/>
    <property type="match status" value="1"/>
</dbReference>
<keyword evidence="3" id="KW-0067">ATP-binding</keyword>
<keyword evidence="2" id="KW-0547">Nucleotide-binding</keyword>